<dbReference type="InterPro" id="IPR050555">
    <property type="entry name" value="Bact_Solute-Bind_Prot2"/>
</dbReference>
<feature type="chain" id="PRO_5038712172" evidence="3">
    <location>
        <begin position="21"/>
        <end position="374"/>
    </location>
</feature>
<reference evidence="5" key="1">
    <citation type="submission" date="2020-08" db="EMBL/GenBank/DDBJ databases">
        <title>Genome public.</title>
        <authorList>
            <person name="Liu C."/>
            <person name="Sun Q."/>
        </authorList>
    </citation>
    <scope>NUCLEOTIDE SEQUENCE</scope>
    <source>
        <strain evidence="5">BX7</strain>
    </source>
</reference>
<feature type="signal peptide" evidence="3">
    <location>
        <begin position="1"/>
        <end position="20"/>
    </location>
</feature>
<evidence type="ECO:0000313" key="5">
    <source>
        <dbReference type="EMBL" id="MBC8535362.1"/>
    </source>
</evidence>
<accession>A0A926DCK8</accession>
<protein>
    <submittedName>
        <fullName evidence="5">Substrate-binding domain-containing protein</fullName>
    </submittedName>
</protein>
<comment type="subcellular location">
    <subcellularLocation>
        <location evidence="1">Cell envelope</location>
    </subcellularLocation>
</comment>
<keyword evidence="6" id="KW-1185">Reference proteome</keyword>
<dbReference type="SUPFAM" id="SSF53822">
    <property type="entry name" value="Periplasmic binding protein-like I"/>
    <property type="match status" value="1"/>
</dbReference>
<dbReference type="Pfam" id="PF13407">
    <property type="entry name" value="Peripla_BP_4"/>
    <property type="match status" value="1"/>
</dbReference>
<dbReference type="InterPro" id="IPR028082">
    <property type="entry name" value="Peripla_BP_I"/>
</dbReference>
<dbReference type="InterPro" id="IPR025997">
    <property type="entry name" value="SBP_2_dom"/>
</dbReference>
<dbReference type="GO" id="GO:0030246">
    <property type="term" value="F:carbohydrate binding"/>
    <property type="evidence" value="ECO:0007669"/>
    <property type="project" value="TreeGrafter"/>
</dbReference>
<dbReference type="PANTHER" id="PTHR30036:SF7">
    <property type="entry name" value="ABC TRANSPORTER PERIPLASMIC-BINDING PROTEIN YPHF"/>
    <property type="match status" value="1"/>
</dbReference>
<dbReference type="PROSITE" id="PS51257">
    <property type="entry name" value="PROKAR_LIPOPROTEIN"/>
    <property type="match status" value="1"/>
</dbReference>
<sequence length="374" mass="40361">MKKALSILLALMLLVLPVLSGCSGGGGGQQQGGETQGVDNDSTYTFKAKDREPEADGKKHLKIACMLPGLDSQFWNANVAYGVQNAALDAAEKYPDWVVDVIVQGPTNEAETDKFINIMENVIASEDLDGMILSTLVADPAGPVVAEAKEKGILVNLYGFPVTTADENWGTIIRTDQAKVGAKAAEAMWETIQEKNLPEDGVVGMFNGVVNSTIELMLNGFRDRLQELGPELTILDVQYNEGDVTKAIAQVETVLSTHGDKIVGLYGGNNISGNAIARVLAESNLSGKMATVSVDADVEQLNSLEKGDMDALAVSRSYSAVYELTELTIDALIGGKEQPKYIRTDPVIFRKADLTDPDFPQMYIGDLWPEKMKR</sequence>
<gene>
    <name evidence="5" type="ORF">H8695_01450</name>
</gene>
<dbReference type="Gene3D" id="3.40.50.2300">
    <property type="match status" value="2"/>
</dbReference>
<organism evidence="5 6">
    <name type="scientific">Feifania hominis</name>
    <dbReference type="NCBI Taxonomy" id="2763660"/>
    <lineage>
        <taxon>Bacteria</taxon>
        <taxon>Bacillati</taxon>
        <taxon>Bacillota</taxon>
        <taxon>Clostridia</taxon>
        <taxon>Eubacteriales</taxon>
        <taxon>Feifaniaceae</taxon>
        <taxon>Feifania</taxon>
    </lineage>
</organism>
<dbReference type="GO" id="GO:0030288">
    <property type="term" value="C:outer membrane-bounded periplasmic space"/>
    <property type="evidence" value="ECO:0007669"/>
    <property type="project" value="TreeGrafter"/>
</dbReference>
<dbReference type="Proteomes" id="UP000620366">
    <property type="component" value="Unassembled WGS sequence"/>
</dbReference>
<proteinExistence type="inferred from homology"/>
<comment type="caution">
    <text evidence="5">The sequence shown here is derived from an EMBL/GenBank/DDBJ whole genome shotgun (WGS) entry which is preliminary data.</text>
</comment>
<evidence type="ECO:0000259" key="4">
    <source>
        <dbReference type="Pfam" id="PF13407"/>
    </source>
</evidence>
<comment type="similarity">
    <text evidence="2">Belongs to the bacterial solute-binding protein 2 family.</text>
</comment>
<evidence type="ECO:0000256" key="3">
    <source>
        <dbReference type="SAM" id="SignalP"/>
    </source>
</evidence>
<evidence type="ECO:0000313" key="6">
    <source>
        <dbReference type="Proteomes" id="UP000620366"/>
    </source>
</evidence>
<dbReference type="AlphaFoldDB" id="A0A926DCK8"/>
<keyword evidence="3" id="KW-0732">Signal</keyword>
<name>A0A926DCK8_9FIRM</name>
<dbReference type="RefSeq" id="WP_249299044.1">
    <property type="nucleotide sequence ID" value="NZ_JACRSP010000001.1"/>
</dbReference>
<dbReference type="EMBL" id="JACRSP010000001">
    <property type="protein sequence ID" value="MBC8535362.1"/>
    <property type="molecule type" value="Genomic_DNA"/>
</dbReference>
<evidence type="ECO:0000256" key="2">
    <source>
        <dbReference type="ARBA" id="ARBA00007639"/>
    </source>
</evidence>
<dbReference type="PANTHER" id="PTHR30036">
    <property type="entry name" value="D-XYLOSE-BINDING PERIPLASMIC PROTEIN"/>
    <property type="match status" value="1"/>
</dbReference>
<feature type="domain" description="Periplasmic binding protein" evidence="4">
    <location>
        <begin position="63"/>
        <end position="335"/>
    </location>
</feature>
<evidence type="ECO:0000256" key="1">
    <source>
        <dbReference type="ARBA" id="ARBA00004196"/>
    </source>
</evidence>